<keyword evidence="3" id="KW-1185">Reference proteome</keyword>
<feature type="region of interest" description="Disordered" evidence="1">
    <location>
        <begin position="57"/>
        <end position="86"/>
    </location>
</feature>
<name>J3M6W6_ORYBR</name>
<sequence length="86" mass="9177">MGRYCGNVMLDWPELGGLDYHLDIDMLMNSLFDGEHLQQGVDTAMDGTQEMLASDTTGEFCSAPPQGLNSEFSGHKGTNGMSGTSG</sequence>
<evidence type="ECO:0000313" key="3">
    <source>
        <dbReference type="Proteomes" id="UP000006038"/>
    </source>
</evidence>
<organism evidence="2">
    <name type="scientific">Oryza brachyantha</name>
    <name type="common">malo sina</name>
    <dbReference type="NCBI Taxonomy" id="4533"/>
    <lineage>
        <taxon>Eukaryota</taxon>
        <taxon>Viridiplantae</taxon>
        <taxon>Streptophyta</taxon>
        <taxon>Embryophyta</taxon>
        <taxon>Tracheophyta</taxon>
        <taxon>Spermatophyta</taxon>
        <taxon>Magnoliopsida</taxon>
        <taxon>Liliopsida</taxon>
        <taxon>Poales</taxon>
        <taxon>Poaceae</taxon>
        <taxon>BOP clade</taxon>
        <taxon>Oryzoideae</taxon>
        <taxon>Oryzeae</taxon>
        <taxon>Oryzinae</taxon>
        <taxon>Oryza</taxon>
    </lineage>
</organism>
<dbReference type="EnsemblPlants" id="OB05G23400.1">
    <property type="protein sequence ID" value="OB05G23400.1"/>
    <property type="gene ID" value="OB05G23400"/>
</dbReference>
<evidence type="ECO:0000256" key="1">
    <source>
        <dbReference type="SAM" id="MobiDB-lite"/>
    </source>
</evidence>
<dbReference type="Proteomes" id="UP000006038">
    <property type="component" value="Chromosome 5"/>
</dbReference>
<dbReference type="HOGENOM" id="CLU_2501546_0_0_1"/>
<accession>J3M6W6</accession>
<proteinExistence type="predicted"/>
<reference evidence="2" key="1">
    <citation type="journal article" date="2013" name="Nat. Commun.">
        <title>Whole-genome sequencing of Oryza brachyantha reveals mechanisms underlying Oryza genome evolution.</title>
        <authorList>
            <person name="Chen J."/>
            <person name="Huang Q."/>
            <person name="Gao D."/>
            <person name="Wang J."/>
            <person name="Lang Y."/>
            <person name="Liu T."/>
            <person name="Li B."/>
            <person name="Bai Z."/>
            <person name="Luis Goicoechea J."/>
            <person name="Liang C."/>
            <person name="Chen C."/>
            <person name="Zhang W."/>
            <person name="Sun S."/>
            <person name="Liao Y."/>
            <person name="Zhang X."/>
            <person name="Yang L."/>
            <person name="Song C."/>
            <person name="Wang M."/>
            <person name="Shi J."/>
            <person name="Liu G."/>
            <person name="Liu J."/>
            <person name="Zhou H."/>
            <person name="Zhou W."/>
            <person name="Yu Q."/>
            <person name="An N."/>
            <person name="Chen Y."/>
            <person name="Cai Q."/>
            <person name="Wang B."/>
            <person name="Liu B."/>
            <person name="Min J."/>
            <person name="Huang Y."/>
            <person name="Wu H."/>
            <person name="Li Z."/>
            <person name="Zhang Y."/>
            <person name="Yin Y."/>
            <person name="Song W."/>
            <person name="Jiang J."/>
            <person name="Jackson S.A."/>
            <person name="Wing R.A."/>
            <person name="Wang J."/>
            <person name="Chen M."/>
        </authorList>
    </citation>
    <scope>NUCLEOTIDE SEQUENCE [LARGE SCALE GENOMIC DNA]</scope>
    <source>
        <strain evidence="2">cv. IRGC 101232</strain>
    </source>
</reference>
<evidence type="ECO:0000313" key="2">
    <source>
        <dbReference type="EnsemblPlants" id="OB05G23400.1"/>
    </source>
</evidence>
<dbReference type="AlphaFoldDB" id="J3M6W6"/>
<dbReference type="Gramene" id="OB05G23400.1">
    <property type="protein sequence ID" value="OB05G23400.1"/>
    <property type="gene ID" value="OB05G23400"/>
</dbReference>
<reference evidence="2" key="2">
    <citation type="submission" date="2013-04" db="UniProtKB">
        <authorList>
            <consortium name="EnsemblPlants"/>
        </authorList>
    </citation>
    <scope>IDENTIFICATION</scope>
</reference>
<protein>
    <submittedName>
        <fullName evidence="2">Uncharacterized protein</fullName>
    </submittedName>
</protein>